<dbReference type="Pfam" id="PF13714">
    <property type="entry name" value="PEP_mutase"/>
    <property type="match status" value="1"/>
</dbReference>
<sequence>MNATDPTSDQFARFRRLHHADRPLLLPNAWDHSSAAALADRGFAAIGTTSLGVAAAAGLPDGTGAARAQTMALARALTRLPALITVDVEGGFSEDPAQVAALAAELARAGVAGVNIEDGRPGGRLVPAGHQCEVIAAVKERAPGLFVNARTDTYWLADAPTGQTLPRAEAYRRAGADGLFVPGLTDAHTIAGLVRDLDAPLNVLYAPGRLTFQRLAELGVGRVSCGSLLFRAALHSAVQLACAIADPDAADPGLPSYDEAQALSSGVRRPAPN</sequence>
<keyword evidence="2" id="KW-1185">Reference proteome</keyword>
<dbReference type="InterPro" id="IPR040442">
    <property type="entry name" value="Pyrv_kinase-like_dom_sf"/>
</dbReference>
<gene>
    <name evidence="1" type="ORF">P2L57_06540</name>
</gene>
<dbReference type="RefSeq" id="WP_275809720.1">
    <property type="nucleotide sequence ID" value="NZ_BAAANM010000011.1"/>
</dbReference>
<protein>
    <submittedName>
        <fullName evidence="1">Isocitrate lyase/phosphoenolpyruvate mutase family protein</fullName>
    </submittedName>
</protein>
<dbReference type="Proteomes" id="UP001220022">
    <property type="component" value="Unassembled WGS sequence"/>
</dbReference>
<dbReference type="InterPro" id="IPR039556">
    <property type="entry name" value="ICL/PEPM"/>
</dbReference>
<organism evidence="1 2">
    <name type="scientific">Streptantibioticus ferralitis</name>
    <dbReference type="NCBI Taxonomy" id="236510"/>
    <lineage>
        <taxon>Bacteria</taxon>
        <taxon>Bacillati</taxon>
        <taxon>Actinomycetota</taxon>
        <taxon>Actinomycetes</taxon>
        <taxon>Kitasatosporales</taxon>
        <taxon>Streptomycetaceae</taxon>
        <taxon>Streptantibioticus</taxon>
    </lineage>
</organism>
<reference evidence="1 2" key="1">
    <citation type="submission" date="2023-03" db="EMBL/GenBank/DDBJ databases">
        <title>Draft genome sequence of type strain Streptomyces ferralitis JCM 14344.</title>
        <authorList>
            <person name="Klaysubun C."/>
            <person name="Duangmal K."/>
        </authorList>
    </citation>
    <scope>NUCLEOTIDE SEQUENCE [LARGE SCALE GENOMIC DNA]</scope>
    <source>
        <strain evidence="1 2">JCM 14344</strain>
    </source>
</reference>
<dbReference type="EMBL" id="JARHTQ010000003">
    <property type="protein sequence ID" value="MDF2255392.1"/>
    <property type="molecule type" value="Genomic_DNA"/>
</dbReference>
<evidence type="ECO:0000313" key="1">
    <source>
        <dbReference type="EMBL" id="MDF2255392.1"/>
    </source>
</evidence>
<accession>A0ABT5YVG8</accession>
<name>A0ABT5YVG8_9ACTN</name>
<keyword evidence="1" id="KW-0456">Lyase</keyword>
<dbReference type="PANTHER" id="PTHR42905">
    <property type="entry name" value="PHOSPHOENOLPYRUVATE CARBOXYLASE"/>
    <property type="match status" value="1"/>
</dbReference>
<evidence type="ECO:0000313" key="2">
    <source>
        <dbReference type="Proteomes" id="UP001220022"/>
    </source>
</evidence>
<dbReference type="GO" id="GO:0016829">
    <property type="term" value="F:lyase activity"/>
    <property type="evidence" value="ECO:0007669"/>
    <property type="project" value="UniProtKB-KW"/>
</dbReference>
<comment type="caution">
    <text evidence="1">The sequence shown here is derived from an EMBL/GenBank/DDBJ whole genome shotgun (WGS) entry which is preliminary data.</text>
</comment>
<dbReference type="InterPro" id="IPR015813">
    <property type="entry name" value="Pyrv/PenolPyrv_kinase-like_dom"/>
</dbReference>
<proteinExistence type="predicted"/>
<dbReference type="SUPFAM" id="SSF51621">
    <property type="entry name" value="Phosphoenolpyruvate/pyruvate domain"/>
    <property type="match status" value="1"/>
</dbReference>
<dbReference type="CDD" id="cd00377">
    <property type="entry name" value="ICL_PEPM"/>
    <property type="match status" value="1"/>
</dbReference>
<dbReference type="Gene3D" id="3.20.20.60">
    <property type="entry name" value="Phosphoenolpyruvate-binding domains"/>
    <property type="match status" value="1"/>
</dbReference>
<dbReference type="PANTHER" id="PTHR42905:SF16">
    <property type="entry name" value="CARBOXYPHOSPHONOENOLPYRUVATE PHOSPHONOMUTASE-LIKE PROTEIN (AFU_ORTHOLOGUE AFUA_5G07230)"/>
    <property type="match status" value="1"/>
</dbReference>